<proteinExistence type="predicted"/>
<evidence type="ECO:0000313" key="2">
    <source>
        <dbReference type="EMBL" id="KAF9945275.1"/>
    </source>
</evidence>
<organism evidence="2 3">
    <name type="scientific">Mortierella alpina</name>
    <name type="common">Oleaginous fungus</name>
    <name type="synonym">Mortierella renispora</name>
    <dbReference type="NCBI Taxonomy" id="64518"/>
    <lineage>
        <taxon>Eukaryota</taxon>
        <taxon>Fungi</taxon>
        <taxon>Fungi incertae sedis</taxon>
        <taxon>Mucoromycota</taxon>
        <taxon>Mortierellomycotina</taxon>
        <taxon>Mortierellomycetes</taxon>
        <taxon>Mortierellales</taxon>
        <taxon>Mortierellaceae</taxon>
        <taxon>Mortierella</taxon>
    </lineage>
</organism>
<name>A0A9P6LUV1_MORAP</name>
<reference evidence="2" key="1">
    <citation type="journal article" date="2020" name="Fungal Divers.">
        <title>Resolving the Mortierellaceae phylogeny through synthesis of multi-gene phylogenetics and phylogenomics.</title>
        <authorList>
            <person name="Vandepol N."/>
            <person name="Liber J."/>
            <person name="Desiro A."/>
            <person name="Na H."/>
            <person name="Kennedy M."/>
            <person name="Barry K."/>
            <person name="Grigoriev I.V."/>
            <person name="Miller A.N."/>
            <person name="O'Donnell K."/>
            <person name="Stajich J.E."/>
            <person name="Bonito G."/>
        </authorList>
    </citation>
    <scope>NUCLEOTIDE SEQUENCE</scope>
    <source>
        <strain evidence="2">CK1249</strain>
    </source>
</reference>
<feature type="region of interest" description="Disordered" evidence="1">
    <location>
        <begin position="31"/>
        <end position="51"/>
    </location>
</feature>
<evidence type="ECO:0000313" key="3">
    <source>
        <dbReference type="Proteomes" id="UP000738359"/>
    </source>
</evidence>
<accession>A0A9P6LUV1</accession>
<gene>
    <name evidence="2" type="ORF">BGZ70_003925</name>
</gene>
<keyword evidence="3" id="KW-1185">Reference proteome</keyword>
<feature type="region of interest" description="Disordered" evidence="1">
    <location>
        <begin position="179"/>
        <end position="213"/>
    </location>
</feature>
<dbReference type="EMBL" id="JAAAHY010002132">
    <property type="protein sequence ID" value="KAF9945275.1"/>
    <property type="molecule type" value="Genomic_DNA"/>
</dbReference>
<evidence type="ECO:0000256" key="1">
    <source>
        <dbReference type="SAM" id="MobiDB-lite"/>
    </source>
</evidence>
<dbReference type="AlphaFoldDB" id="A0A9P6LUV1"/>
<dbReference type="Proteomes" id="UP000738359">
    <property type="component" value="Unassembled WGS sequence"/>
</dbReference>
<sequence>MSNKREPSPGPIEFYFDHHLDFLQKTRGRVKSRRKVQGDEVAEERGDGIDNQSVDQFDAESICAVNGSVDVFEEEKELLSSWLSRVIYKSRPSKFQQQVIDYLISVRGTQVLSIHKYISFFRATDTSVKSMALAREWNRIKEYFESDDQEEFPISEELVNIPELITAIKAAPTLTPQTIEDICMPPPPLTSRTGSGNSGNSGSSSSGSSGSAKSLSPAQVAMLQKTFEANFVKYQGDEWVLPSGAILDRVLHDAVKDVRYECPLHSFVIQRPSTVLALFEDARDQSELRRVLVDRAEEKLPQLTGPEKALLNIYILSPEELEDLFSKKGWRAVGSSLAEKPSADFERLVYEIVLHLLKIYRQGQRTLPQAPHESWVVNRLWGFLADAFHHPHSVEFQPGEYNSQASSYRRNADRPRDARQFCGHKADGVAVEASRKLELLAIEAAKKDEGPNVTKSLVDGMKLCKLTKDMHDLIRCKARRNVRGRLVTFGIQISGMSATFFCLRQRRGRFYQLCCEGSETLPAVWVNKVGTQGVLEVLTKVLVVRKALLSMAEEVASFPLSSINESETMDTTVDWVAATMTSPQLIPSSPVEQAPKLSI</sequence>
<dbReference type="OrthoDB" id="2447334at2759"/>
<feature type="compositionally biased region" description="Low complexity" evidence="1">
    <location>
        <begin position="194"/>
        <end position="211"/>
    </location>
</feature>
<protein>
    <submittedName>
        <fullName evidence="2">Uncharacterized protein</fullName>
    </submittedName>
</protein>
<comment type="caution">
    <text evidence="2">The sequence shown here is derived from an EMBL/GenBank/DDBJ whole genome shotgun (WGS) entry which is preliminary data.</text>
</comment>